<dbReference type="InterPro" id="IPR057632">
    <property type="entry name" value="TPGS1_C"/>
</dbReference>
<feature type="domain" description="Tubulin polyglutamylase complex subunit 1-like C-terminal" evidence="2">
    <location>
        <begin position="89"/>
        <end position="182"/>
    </location>
</feature>
<dbReference type="EMBL" id="CAJOBD010000022">
    <property type="protein sequence ID" value="CAF3538853.1"/>
    <property type="molecule type" value="Genomic_DNA"/>
</dbReference>
<dbReference type="Proteomes" id="UP000663864">
    <property type="component" value="Unassembled WGS sequence"/>
</dbReference>
<protein>
    <recommendedName>
        <fullName evidence="2">Tubulin polyglutamylase complex subunit 1-like C-terminal domain-containing protein</fullName>
    </recommendedName>
</protein>
<sequence length="186" mass="20889">MNTRFQPKTVSGGRLTPSNLSSTTVTNSTLSPSSPSTSVSSSIETDQVYLDRIKAREVISEAFLQVARIKPEDPIDFLYNYFESQCQTKPYEKALTRLHLADPKHPSFDSLLVELYSNFNTLNDDILLLKGDLYNKLLENLCNNHIWSGCKDHRTTLLSLVSLRPNDAVSFNVFKYGIQAILLAKG</sequence>
<dbReference type="InterPro" id="IPR039235">
    <property type="entry name" value="TPGS1"/>
</dbReference>
<dbReference type="PANTHER" id="PTHR31932:SF2">
    <property type="entry name" value="TUBULIN POLYGLUTAMYLASE COMPLEX SUBUNIT 1"/>
    <property type="match status" value="1"/>
</dbReference>
<dbReference type="AlphaFoldDB" id="A0A814C910"/>
<reference evidence="3" key="1">
    <citation type="submission" date="2021-02" db="EMBL/GenBank/DDBJ databases">
        <authorList>
            <person name="Nowell W R."/>
        </authorList>
    </citation>
    <scope>NUCLEOTIDE SEQUENCE</scope>
</reference>
<organism evidence="3 5">
    <name type="scientific">Rotaria sordida</name>
    <dbReference type="NCBI Taxonomy" id="392033"/>
    <lineage>
        <taxon>Eukaryota</taxon>
        <taxon>Metazoa</taxon>
        <taxon>Spiralia</taxon>
        <taxon>Gnathifera</taxon>
        <taxon>Rotifera</taxon>
        <taxon>Eurotatoria</taxon>
        <taxon>Bdelloidea</taxon>
        <taxon>Philodinida</taxon>
        <taxon>Philodinidae</taxon>
        <taxon>Rotaria</taxon>
    </lineage>
</organism>
<dbReference type="SUPFAM" id="SSF47391">
    <property type="entry name" value="Dimerization-anchoring domain of cAMP-dependent PK regulatory subunit"/>
    <property type="match status" value="1"/>
</dbReference>
<feature type="region of interest" description="Disordered" evidence="1">
    <location>
        <begin position="1"/>
        <end position="41"/>
    </location>
</feature>
<dbReference type="Proteomes" id="UP000663836">
    <property type="component" value="Unassembled WGS sequence"/>
</dbReference>
<evidence type="ECO:0000313" key="3">
    <source>
        <dbReference type="EMBL" id="CAF0939333.1"/>
    </source>
</evidence>
<feature type="compositionally biased region" description="Low complexity" evidence="1">
    <location>
        <begin position="15"/>
        <end position="41"/>
    </location>
</feature>
<accession>A0A814C910</accession>
<proteinExistence type="predicted"/>
<comment type="caution">
    <text evidence="3">The sequence shown here is derived from an EMBL/GenBank/DDBJ whole genome shotgun (WGS) entry which is preliminary data.</text>
</comment>
<evidence type="ECO:0000313" key="5">
    <source>
        <dbReference type="Proteomes" id="UP000663864"/>
    </source>
</evidence>
<dbReference type="EMBL" id="CAJNOT010000318">
    <property type="protein sequence ID" value="CAF0939333.1"/>
    <property type="molecule type" value="Genomic_DNA"/>
</dbReference>
<evidence type="ECO:0000259" key="2">
    <source>
        <dbReference type="Pfam" id="PF24480"/>
    </source>
</evidence>
<dbReference type="Pfam" id="PF24480">
    <property type="entry name" value="TPGS1_C"/>
    <property type="match status" value="1"/>
</dbReference>
<gene>
    <name evidence="4" type="ORF">JBS370_LOCUS750</name>
    <name evidence="3" type="ORF">ZHD862_LOCUS9378</name>
</gene>
<evidence type="ECO:0000256" key="1">
    <source>
        <dbReference type="SAM" id="MobiDB-lite"/>
    </source>
</evidence>
<name>A0A814C910_9BILA</name>
<dbReference type="PANTHER" id="PTHR31932">
    <property type="entry name" value="TUBULIN POLYGLUTAMYLASE COMPLEX SUBUNIT 1"/>
    <property type="match status" value="1"/>
</dbReference>
<evidence type="ECO:0000313" key="4">
    <source>
        <dbReference type="EMBL" id="CAF3538853.1"/>
    </source>
</evidence>
<dbReference type="GO" id="GO:0008017">
    <property type="term" value="F:microtubule binding"/>
    <property type="evidence" value="ECO:0007669"/>
    <property type="project" value="TreeGrafter"/>
</dbReference>